<dbReference type="InterPro" id="IPR036869">
    <property type="entry name" value="J_dom_sf"/>
</dbReference>
<protein>
    <submittedName>
        <fullName evidence="3">Heat shock protein DnaJ domain protein</fullName>
    </submittedName>
</protein>
<dbReference type="PANTHER" id="PTHR44825:SF1">
    <property type="entry name" value="DNAJ HOMOLOG SUBFAMILY C MEMBER 4"/>
    <property type="match status" value="1"/>
</dbReference>
<comment type="caution">
    <text evidence="3">The sequence shown here is derived from an EMBL/GenBank/DDBJ whole genome shotgun (WGS) entry which is preliminary data.</text>
</comment>
<dbReference type="Pfam" id="PF14559">
    <property type="entry name" value="TPR_19"/>
    <property type="match status" value="1"/>
</dbReference>
<dbReference type="PRINTS" id="PR00625">
    <property type="entry name" value="JDOMAIN"/>
</dbReference>
<dbReference type="RefSeq" id="WP_007288149.1">
    <property type="nucleotide sequence ID" value="NZ_AAWL01000001.1"/>
</dbReference>
<accession>A1HM96</accession>
<dbReference type="Proteomes" id="UP000005139">
    <property type="component" value="Unassembled WGS sequence"/>
</dbReference>
<dbReference type="AlphaFoldDB" id="A1HM96"/>
<proteinExistence type="predicted"/>
<organism evidence="3 4">
    <name type="scientific">Thermosinus carboxydivorans Nor1</name>
    <dbReference type="NCBI Taxonomy" id="401526"/>
    <lineage>
        <taxon>Bacteria</taxon>
        <taxon>Bacillati</taxon>
        <taxon>Bacillota</taxon>
        <taxon>Negativicutes</taxon>
        <taxon>Selenomonadales</taxon>
        <taxon>Sporomusaceae</taxon>
        <taxon>Thermosinus</taxon>
    </lineage>
</organism>
<name>A1HM96_9FIRM</name>
<gene>
    <name evidence="3" type="ORF">TcarDRAFT_2631</name>
</gene>
<dbReference type="GO" id="GO:0006260">
    <property type="term" value="P:DNA replication"/>
    <property type="evidence" value="ECO:0007669"/>
    <property type="project" value="UniProtKB-KW"/>
</dbReference>
<dbReference type="InterPro" id="IPR001623">
    <property type="entry name" value="DnaJ_domain"/>
</dbReference>
<dbReference type="PROSITE" id="PS50076">
    <property type="entry name" value="DNAJ_2"/>
    <property type="match status" value="1"/>
</dbReference>
<dbReference type="CDD" id="cd06257">
    <property type="entry name" value="DnaJ"/>
    <property type="match status" value="1"/>
</dbReference>
<keyword evidence="1" id="KW-0235">DNA replication</keyword>
<dbReference type="PANTHER" id="PTHR44825">
    <property type="match status" value="1"/>
</dbReference>
<dbReference type="EMBL" id="AAWL01000001">
    <property type="protein sequence ID" value="EAX48942.1"/>
    <property type="molecule type" value="Genomic_DNA"/>
</dbReference>
<evidence type="ECO:0000256" key="1">
    <source>
        <dbReference type="ARBA" id="ARBA00022705"/>
    </source>
</evidence>
<dbReference type="InterPro" id="IPR011990">
    <property type="entry name" value="TPR-like_helical_dom_sf"/>
</dbReference>
<reference evidence="3 4" key="1">
    <citation type="submission" date="2007-01" db="EMBL/GenBank/DDBJ databases">
        <title>Annotation of the draft genome assembly of Thermosinus carboxydivorans Nor1.</title>
        <authorList>
            <consortium name="US DOE Joint Genome Institute (JGI-ORNL)"/>
            <person name="Larimer F."/>
            <person name="Land M."/>
            <person name="Hauser L."/>
        </authorList>
    </citation>
    <scope>NUCLEOTIDE SEQUENCE [LARGE SCALE GENOMIC DNA]</scope>
    <source>
        <strain evidence="3 4">Nor1</strain>
    </source>
</reference>
<sequence>MARQESLFWDESYGEEIERKAASKTKPQLRRRKKAKREVEDYYALLGVDAAANPAALKRAYIAKTKEFPPETHPEEFQKIRAAYETLRDPAKRKEHDILLRYGETIEDLLREATSKPTITRNAITLLKRAVTIDPDHRGARLALAYAYFATGRLAEGCGQFYYMRRRAQPEELPALWRDLIKMLVQTRWEDEALAEAKRFLATYPREACAAWDVLYDAYETLGEGDDLIVTIEKIISEQKPPTPDDIILYVAWIQVADAVDWRDRVIRATKEARKFIKSFSAREDLSRIAAILRKESEKCYNDNDFDTAKILIDLALVADKSDTESKELSQRLVTISSLLREIELAQHDRKIFPPLIGLAMRWLNEEFDFFDEEIDDVIDNMLDEAEETLMDFGGIGGYYAAGVKYLKKKYPALYKHFEQRWQDLIKEKTANLNRDERRSFYF</sequence>
<dbReference type="OrthoDB" id="129696at2"/>
<dbReference type="Gene3D" id="1.10.287.110">
    <property type="entry name" value="DnaJ domain"/>
    <property type="match status" value="1"/>
</dbReference>
<keyword evidence="4" id="KW-1185">Reference proteome</keyword>
<dbReference type="SUPFAM" id="SSF48452">
    <property type="entry name" value="TPR-like"/>
    <property type="match status" value="1"/>
</dbReference>
<evidence type="ECO:0000313" key="4">
    <source>
        <dbReference type="Proteomes" id="UP000005139"/>
    </source>
</evidence>
<evidence type="ECO:0000259" key="2">
    <source>
        <dbReference type="PROSITE" id="PS50076"/>
    </source>
</evidence>
<feature type="domain" description="J" evidence="2">
    <location>
        <begin position="41"/>
        <end position="100"/>
    </location>
</feature>
<keyword evidence="3" id="KW-0346">Stress response</keyword>
<dbReference type="Pfam" id="PF00226">
    <property type="entry name" value="DnaJ"/>
    <property type="match status" value="1"/>
</dbReference>
<evidence type="ECO:0000313" key="3">
    <source>
        <dbReference type="EMBL" id="EAX48942.1"/>
    </source>
</evidence>
<dbReference type="SUPFAM" id="SSF46565">
    <property type="entry name" value="Chaperone J-domain"/>
    <property type="match status" value="1"/>
</dbReference>
<dbReference type="Gene3D" id="1.25.40.10">
    <property type="entry name" value="Tetratricopeptide repeat domain"/>
    <property type="match status" value="1"/>
</dbReference>
<dbReference type="SMART" id="SM00271">
    <property type="entry name" value="DnaJ"/>
    <property type="match status" value="1"/>
</dbReference>
<dbReference type="InterPro" id="IPR052763">
    <property type="entry name" value="DnaJ_C4"/>
</dbReference>
<dbReference type="eggNOG" id="COG0484">
    <property type="taxonomic scope" value="Bacteria"/>
</dbReference>
<reference evidence="3 4" key="2">
    <citation type="submission" date="2007-01" db="EMBL/GenBank/DDBJ databases">
        <title>Sequencing of the draft genome and assembly of Thermosinus carboxydivorans Nor1.</title>
        <authorList>
            <consortium name="US DOE Joint Genome Institute (JGI-PGF)"/>
            <person name="Copeland A."/>
            <person name="Lucas S."/>
            <person name="Lapidus A."/>
            <person name="Barry K."/>
            <person name="Glavina del Rio T."/>
            <person name="Dalin E."/>
            <person name="Tice H."/>
            <person name="Bruce D."/>
            <person name="Pitluck S."/>
            <person name="Richardson P."/>
        </authorList>
    </citation>
    <scope>NUCLEOTIDE SEQUENCE [LARGE SCALE GENOMIC DNA]</scope>
    <source>
        <strain evidence="3 4">Nor1</strain>
    </source>
</reference>